<gene>
    <name evidence="2" type="ORF">Glove_86g52</name>
</gene>
<accession>A0A397J8T7</accession>
<protein>
    <submittedName>
        <fullName evidence="2">Uncharacterized protein</fullName>
    </submittedName>
</protein>
<evidence type="ECO:0000256" key="1">
    <source>
        <dbReference type="SAM" id="MobiDB-lite"/>
    </source>
</evidence>
<reference evidence="2 3" key="1">
    <citation type="submission" date="2018-08" db="EMBL/GenBank/DDBJ databases">
        <title>Genome and evolution of the arbuscular mycorrhizal fungus Diversispora epigaea (formerly Glomus versiforme) and its bacterial endosymbionts.</title>
        <authorList>
            <person name="Sun X."/>
            <person name="Fei Z."/>
            <person name="Harrison M."/>
        </authorList>
    </citation>
    <scope>NUCLEOTIDE SEQUENCE [LARGE SCALE GENOMIC DNA]</scope>
    <source>
        <strain evidence="2 3">IT104</strain>
    </source>
</reference>
<dbReference type="EMBL" id="PQFF01000082">
    <property type="protein sequence ID" value="RHZ83917.1"/>
    <property type="molecule type" value="Genomic_DNA"/>
</dbReference>
<proteinExistence type="predicted"/>
<sequence length="52" mass="5811">MADINVIRQLKIAGENQKNTSKSQKQELFSHSTTISSVNAHNIGEETEIQNK</sequence>
<organism evidence="2 3">
    <name type="scientific">Diversispora epigaea</name>
    <dbReference type="NCBI Taxonomy" id="1348612"/>
    <lineage>
        <taxon>Eukaryota</taxon>
        <taxon>Fungi</taxon>
        <taxon>Fungi incertae sedis</taxon>
        <taxon>Mucoromycota</taxon>
        <taxon>Glomeromycotina</taxon>
        <taxon>Glomeromycetes</taxon>
        <taxon>Diversisporales</taxon>
        <taxon>Diversisporaceae</taxon>
        <taxon>Diversispora</taxon>
    </lineage>
</organism>
<feature type="region of interest" description="Disordered" evidence="1">
    <location>
        <begin position="17"/>
        <end position="52"/>
    </location>
</feature>
<comment type="caution">
    <text evidence="2">The sequence shown here is derived from an EMBL/GenBank/DDBJ whole genome shotgun (WGS) entry which is preliminary data.</text>
</comment>
<evidence type="ECO:0000313" key="2">
    <source>
        <dbReference type="EMBL" id="RHZ83917.1"/>
    </source>
</evidence>
<keyword evidence="3" id="KW-1185">Reference proteome</keyword>
<dbReference type="AlphaFoldDB" id="A0A397J8T7"/>
<name>A0A397J8T7_9GLOM</name>
<feature type="compositionally biased region" description="Polar residues" evidence="1">
    <location>
        <begin position="17"/>
        <end position="40"/>
    </location>
</feature>
<dbReference type="Proteomes" id="UP000266861">
    <property type="component" value="Unassembled WGS sequence"/>
</dbReference>
<evidence type="ECO:0000313" key="3">
    <source>
        <dbReference type="Proteomes" id="UP000266861"/>
    </source>
</evidence>